<reference evidence="3" key="1">
    <citation type="journal article" date="2013" name="Genome Announc.">
        <title>Whole-Genome Sequencing of Lactobacillus shenzhenensis Strain LY-73T.</title>
        <authorList>
            <person name="Lin Z."/>
            <person name="Liu Z."/>
            <person name="Yang R."/>
            <person name="Zou Y."/>
            <person name="Wan D."/>
            <person name="Chen J."/>
            <person name="Guo M."/>
            <person name="Zhao J."/>
            <person name="Fang C."/>
            <person name="Yang R."/>
            <person name="Liu F."/>
        </authorList>
    </citation>
    <scope>NUCLEOTIDE SEQUENCE [LARGE SCALE GENOMIC DNA]</scope>
    <source>
        <strain evidence="3">LY-73</strain>
    </source>
</reference>
<dbReference type="Gene3D" id="3.30.420.10">
    <property type="entry name" value="Ribonuclease H-like superfamily/Ribonuclease H"/>
    <property type="match status" value="1"/>
</dbReference>
<dbReference type="OrthoDB" id="92877at2"/>
<dbReference type="Proteomes" id="UP000030647">
    <property type="component" value="Unassembled WGS sequence"/>
</dbReference>
<dbReference type="InterPro" id="IPR001584">
    <property type="entry name" value="Integrase_cat-core"/>
</dbReference>
<dbReference type="InterPro" id="IPR012337">
    <property type="entry name" value="RNaseH-like_sf"/>
</dbReference>
<feature type="domain" description="Integrase catalytic" evidence="1">
    <location>
        <begin position="29"/>
        <end position="198"/>
    </location>
</feature>
<protein>
    <submittedName>
        <fullName evidence="2">TnpA</fullName>
    </submittedName>
</protein>
<dbReference type="PANTHER" id="PTHR35004:SF6">
    <property type="entry name" value="TRANSPOSASE"/>
    <property type="match status" value="1"/>
</dbReference>
<evidence type="ECO:0000313" key="3">
    <source>
        <dbReference type="Proteomes" id="UP000030647"/>
    </source>
</evidence>
<gene>
    <name evidence="2" type="primary">tnpA</name>
    <name evidence="2" type="ORF">L248_0742</name>
</gene>
<dbReference type="SUPFAM" id="SSF53098">
    <property type="entry name" value="Ribonuclease H-like"/>
    <property type="match status" value="1"/>
</dbReference>
<dbReference type="InterPro" id="IPR036397">
    <property type="entry name" value="RNaseH_sf"/>
</dbReference>
<proteinExistence type="predicted"/>
<evidence type="ECO:0000313" key="2">
    <source>
        <dbReference type="EMBL" id="ERL64685.1"/>
    </source>
</evidence>
<dbReference type="EMBL" id="KI271594">
    <property type="protein sequence ID" value="ERL64685.1"/>
    <property type="molecule type" value="Genomic_DNA"/>
</dbReference>
<dbReference type="GO" id="GO:0015074">
    <property type="term" value="P:DNA integration"/>
    <property type="evidence" value="ECO:0007669"/>
    <property type="project" value="InterPro"/>
</dbReference>
<sequence length="216" mass="24626">MPHQIIGEAIFVKEKQDIVPIKVQNKRGGYHQPATTTKQKAINGRTVKLYFFACVLSHSRYKYVEWQAIPFRTRDLIRCLEDTFYYFGGRPKEIVFDQDRILMVSENSDDIIYTQEFESFKQAQHLTVVPCRGFDPESKGKIEMSSSSLRAALPTNVSTRTSIPGTQSVMPGWIDAVTVGSTLYRHDSSKNKQIISTLTCWRDGMICFSCMHGNPT</sequence>
<dbReference type="HOGENOM" id="CLU_1276316_0_0_9"/>
<dbReference type="PANTHER" id="PTHR35004">
    <property type="entry name" value="TRANSPOSASE RV3428C-RELATED"/>
    <property type="match status" value="1"/>
</dbReference>
<dbReference type="AlphaFoldDB" id="U4TMM8"/>
<dbReference type="GO" id="GO:0003676">
    <property type="term" value="F:nucleic acid binding"/>
    <property type="evidence" value="ECO:0007669"/>
    <property type="project" value="InterPro"/>
</dbReference>
<dbReference type="PROSITE" id="PS50994">
    <property type="entry name" value="INTEGRASE"/>
    <property type="match status" value="1"/>
</dbReference>
<keyword evidence="3" id="KW-1185">Reference proteome</keyword>
<dbReference type="eggNOG" id="COG4584">
    <property type="taxonomic scope" value="Bacteria"/>
</dbReference>
<evidence type="ECO:0000259" key="1">
    <source>
        <dbReference type="PROSITE" id="PS50994"/>
    </source>
</evidence>
<accession>U4TMM8</accession>
<organism evidence="2 3">
    <name type="scientific">Schleiferilactobacillus shenzhenensis LY-73</name>
    <dbReference type="NCBI Taxonomy" id="1231336"/>
    <lineage>
        <taxon>Bacteria</taxon>
        <taxon>Bacillati</taxon>
        <taxon>Bacillota</taxon>
        <taxon>Bacilli</taxon>
        <taxon>Lactobacillales</taxon>
        <taxon>Lactobacillaceae</taxon>
        <taxon>Schleiferilactobacillus</taxon>
    </lineage>
</organism>
<name>U4TMM8_9LACO</name>